<dbReference type="PANTHER" id="PTHR13847:SF283">
    <property type="entry name" value="TRNA 5-METHYLAMINOMETHYL-2-THIOURIDINE BIOSYNTHESIS BIFUNCTIONAL PROTEIN MNMC"/>
    <property type="match status" value="1"/>
</dbReference>
<comment type="cofactor">
    <cofactor evidence="10">
        <name>FAD</name>
        <dbReference type="ChEBI" id="CHEBI:57692"/>
    </cofactor>
</comment>
<keyword evidence="7 10" id="KW-0274">FAD</keyword>
<comment type="caution">
    <text evidence="13">The sequence shown here is derived from an EMBL/GenBank/DDBJ whole genome shotgun (WGS) entry which is preliminary data.</text>
</comment>
<comment type="similarity">
    <text evidence="10">In the N-terminal section; belongs to the methyltransferase superfamily. tRNA (mnm(5)s(2)U34)-methyltransferase family.</text>
</comment>
<dbReference type="NCBIfam" id="NF002483">
    <property type="entry name" value="PRK01747.1-4"/>
    <property type="match status" value="1"/>
</dbReference>
<proteinExistence type="inferred from homology"/>
<feature type="domain" description="MnmC-like methyltransferase" evidence="12">
    <location>
        <begin position="111"/>
        <end position="232"/>
    </location>
</feature>
<dbReference type="RefSeq" id="WP_168988465.1">
    <property type="nucleotide sequence ID" value="NZ_CAWPHM010000300.1"/>
</dbReference>
<dbReference type="PANTHER" id="PTHR13847">
    <property type="entry name" value="SARCOSINE DEHYDROGENASE-RELATED"/>
    <property type="match status" value="1"/>
</dbReference>
<keyword evidence="8 10" id="KW-0560">Oxidoreductase</keyword>
<accession>A0A972FE21</accession>
<evidence type="ECO:0000256" key="4">
    <source>
        <dbReference type="ARBA" id="ARBA00022679"/>
    </source>
</evidence>
<evidence type="ECO:0000256" key="2">
    <source>
        <dbReference type="ARBA" id="ARBA00022603"/>
    </source>
</evidence>
<dbReference type="EMBL" id="WTVM01000072">
    <property type="protein sequence ID" value="NMG03768.1"/>
    <property type="molecule type" value="Genomic_DNA"/>
</dbReference>
<dbReference type="InterPro" id="IPR029063">
    <property type="entry name" value="SAM-dependent_MTases_sf"/>
</dbReference>
<dbReference type="InterPro" id="IPR017610">
    <property type="entry name" value="tRNA_S-uridine_synth_MnmC_C"/>
</dbReference>
<comment type="catalytic activity">
    <reaction evidence="10">
        <text>5-aminomethyl-2-thiouridine(34) in tRNA + S-adenosyl-L-methionine = 5-methylaminomethyl-2-thiouridine(34) in tRNA + S-adenosyl-L-homocysteine + H(+)</text>
        <dbReference type="Rhea" id="RHEA:19569"/>
        <dbReference type="Rhea" id="RHEA-COMP:10195"/>
        <dbReference type="Rhea" id="RHEA-COMP:10197"/>
        <dbReference type="ChEBI" id="CHEBI:15378"/>
        <dbReference type="ChEBI" id="CHEBI:57856"/>
        <dbReference type="ChEBI" id="CHEBI:59789"/>
        <dbReference type="ChEBI" id="CHEBI:74454"/>
        <dbReference type="ChEBI" id="CHEBI:74455"/>
        <dbReference type="EC" id="2.1.1.61"/>
    </reaction>
</comment>
<dbReference type="InterPro" id="IPR047785">
    <property type="entry name" value="tRNA_MNMC2"/>
</dbReference>
<dbReference type="GO" id="GO:0016645">
    <property type="term" value="F:oxidoreductase activity, acting on the CH-NH group of donors"/>
    <property type="evidence" value="ECO:0007669"/>
    <property type="project" value="InterPro"/>
</dbReference>
<dbReference type="GO" id="GO:0002098">
    <property type="term" value="P:tRNA wobble uridine modification"/>
    <property type="evidence" value="ECO:0007669"/>
    <property type="project" value="TreeGrafter"/>
</dbReference>
<dbReference type="GO" id="GO:0050660">
    <property type="term" value="F:flavin adenine dinucleotide binding"/>
    <property type="evidence" value="ECO:0007669"/>
    <property type="project" value="UniProtKB-UniRule"/>
</dbReference>
<evidence type="ECO:0000256" key="9">
    <source>
        <dbReference type="ARBA" id="ARBA00023268"/>
    </source>
</evidence>
<name>A0A972FE21_9RHOO</name>
<gene>
    <name evidence="10 13" type="primary">mnmC</name>
    <name evidence="13" type="ORF">GPA21_12400</name>
</gene>
<feature type="region of interest" description="tRNA (mnm(5)s(2)U34)-methyltransferase" evidence="10">
    <location>
        <begin position="1"/>
        <end position="234"/>
    </location>
</feature>
<organism evidence="13 14">
    <name type="scientific">Azoarcus taiwanensis</name>
    <dbReference type="NCBI Taxonomy" id="666964"/>
    <lineage>
        <taxon>Bacteria</taxon>
        <taxon>Pseudomonadati</taxon>
        <taxon>Pseudomonadota</taxon>
        <taxon>Betaproteobacteria</taxon>
        <taxon>Rhodocyclales</taxon>
        <taxon>Zoogloeaceae</taxon>
        <taxon>Azoarcus</taxon>
    </lineage>
</organism>
<feature type="domain" description="FAD dependent oxidoreductase" evidence="11">
    <location>
        <begin position="249"/>
        <end position="605"/>
    </location>
</feature>
<dbReference type="AlphaFoldDB" id="A0A972FE21"/>
<keyword evidence="5 10" id="KW-0949">S-adenosyl-L-methionine</keyword>
<dbReference type="NCBIfam" id="NF002481">
    <property type="entry name" value="PRK01747.1-2"/>
    <property type="match status" value="1"/>
</dbReference>
<dbReference type="InterPro" id="IPR006076">
    <property type="entry name" value="FAD-dep_OxRdtase"/>
</dbReference>
<dbReference type="GO" id="GO:0005737">
    <property type="term" value="C:cytoplasm"/>
    <property type="evidence" value="ECO:0007669"/>
    <property type="project" value="UniProtKB-SubCell"/>
</dbReference>
<keyword evidence="9 10" id="KW-0511">Multifunctional enzyme</keyword>
<keyword evidence="4 10" id="KW-0808">Transferase</keyword>
<dbReference type="HAMAP" id="MF_01102">
    <property type="entry name" value="MnmC"/>
    <property type="match status" value="1"/>
</dbReference>
<dbReference type="NCBIfam" id="NF033855">
    <property type="entry name" value="tRNA_MNMC2"/>
    <property type="match status" value="1"/>
</dbReference>
<keyword evidence="1 10" id="KW-0963">Cytoplasm</keyword>
<feature type="region of interest" description="FAD-dependent cmnm(5)s(2)U34 oxidoreductase" evidence="10">
    <location>
        <begin position="252"/>
        <end position="641"/>
    </location>
</feature>
<evidence type="ECO:0000256" key="10">
    <source>
        <dbReference type="HAMAP-Rule" id="MF_01102"/>
    </source>
</evidence>
<comment type="similarity">
    <text evidence="10">In the C-terminal section; belongs to the DAO family.</text>
</comment>
<comment type="function">
    <text evidence="10">Catalyzes the last two steps in the biosynthesis of 5-methylaminomethyl-2-thiouridine (mnm(5)s(2)U) at the wobble position (U34) in tRNA. Catalyzes the FAD-dependent demodification of cmnm(5)s(2)U34 to nm(5)s(2)U34, followed by the transfer of a methyl group from S-adenosyl-L-methionine to nm(5)s(2)U34, to form mnm(5)s(2)U34.</text>
</comment>
<evidence type="ECO:0000256" key="1">
    <source>
        <dbReference type="ARBA" id="ARBA00022490"/>
    </source>
</evidence>
<dbReference type="EC" id="1.5.-.-" evidence="10"/>
<dbReference type="GO" id="GO:0032259">
    <property type="term" value="P:methylation"/>
    <property type="evidence" value="ECO:0007669"/>
    <property type="project" value="UniProtKB-KW"/>
</dbReference>
<dbReference type="Gene3D" id="3.50.50.60">
    <property type="entry name" value="FAD/NAD(P)-binding domain"/>
    <property type="match status" value="1"/>
</dbReference>
<evidence type="ECO:0000256" key="5">
    <source>
        <dbReference type="ARBA" id="ARBA00022691"/>
    </source>
</evidence>
<protein>
    <recommendedName>
        <fullName evidence="10">tRNA 5-methylaminomethyl-2-thiouridine biosynthesis bifunctional protein MnmC</fullName>
        <shortName evidence="10">tRNA mnm(5)s(2)U biosynthesis bifunctional protein</shortName>
    </recommendedName>
    <domain>
        <recommendedName>
            <fullName evidence="10">tRNA (mnm(5)s(2)U34)-methyltransferase</fullName>
            <ecNumber evidence="10">2.1.1.61</ecNumber>
        </recommendedName>
    </domain>
    <domain>
        <recommendedName>
            <fullName evidence="10">FAD-dependent cmnm(5)s(2)U34 oxidoreductase</fullName>
            <ecNumber evidence="10">1.5.-.-</ecNumber>
        </recommendedName>
    </domain>
</protein>
<dbReference type="SUPFAM" id="SSF51905">
    <property type="entry name" value="FAD/NAD(P)-binding domain"/>
    <property type="match status" value="1"/>
</dbReference>
<dbReference type="GO" id="GO:0004808">
    <property type="term" value="F:tRNA (5-methylaminomethyl-2-thiouridylate)(34)-methyltransferase activity"/>
    <property type="evidence" value="ECO:0007669"/>
    <property type="project" value="UniProtKB-EC"/>
</dbReference>
<comment type="subcellular location">
    <subcellularLocation>
        <location evidence="10">Cytoplasm</location>
    </subcellularLocation>
</comment>
<evidence type="ECO:0000256" key="6">
    <source>
        <dbReference type="ARBA" id="ARBA00022694"/>
    </source>
</evidence>
<dbReference type="Gene3D" id="3.30.9.10">
    <property type="entry name" value="D-Amino Acid Oxidase, subunit A, domain 2"/>
    <property type="match status" value="1"/>
</dbReference>
<evidence type="ECO:0000256" key="8">
    <source>
        <dbReference type="ARBA" id="ARBA00023002"/>
    </source>
</evidence>
<dbReference type="NCBIfam" id="TIGR03197">
    <property type="entry name" value="MnmC_Cterm"/>
    <property type="match status" value="1"/>
</dbReference>
<keyword evidence="3 10" id="KW-0285">Flavoprotein</keyword>
<dbReference type="Gene3D" id="3.40.50.150">
    <property type="entry name" value="Vaccinia Virus protein VP39"/>
    <property type="match status" value="1"/>
</dbReference>
<keyword evidence="14" id="KW-1185">Reference proteome</keyword>
<keyword evidence="2 10" id="KW-0489">Methyltransferase</keyword>
<dbReference type="EC" id="2.1.1.61" evidence="10"/>
<dbReference type="InterPro" id="IPR023032">
    <property type="entry name" value="tRNA_MAMT_biosynth_bifunc_MnmC"/>
</dbReference>
<dbReference type="Pfam" id="PF01266">
    <property type="entry name" value="DAO"/>
    <property type="match status" value="1"/>
</dbReference>
<evidence type="ECO:0000313" key="14">
    <source>
        <dbReference type="Proteomes" id="UP000599523"/>
    </source>
</evidence>
<dbReference type="Pfam" id="PF05430">
    <property type="entry name" value="Methyltransf_30"/>
    <property type="match status" value="1"/>
</dbReference>
<reference evidence="13" key="1">
    <citation type="submission" date="2019-12" db="EMBL/GenBank/DDBJ databases">
        <title>Comparative genomics gives insights into the taxonomy of the Azoarcus-Aromatoleum group and reveals separate origins of nif in the plant-associated Azoarcus and non-plant-associated Aromatoleum sub-groups.</title>
        <authorList>
            <person name="Lafos M."/>
            <person name="Maluk M."/>
            <person name="Batista M."/>
            <person name="Junghare M."/>
            <person name="Carmona M."/>
            <person name="Faoro H."/>
            <person name="Cruz L.M."/>
            <person name="Battistoni F."/>
            <person name="De Souza E."/>
            <person name="Pedrosa F."/>
            <person name="Chen W.-M."/>
            <person name="Poole P.S."/>
            <person name="Dixon R.A."/>
            <person name="James E.K."/>
        </authorList>
    </citation>
    <scope>NUCLEOTIDE SEQUENCE</scope>
    <source>
        <strain evidence="13">NSC3</strain>
    </source>
</reference>
<sequence>MADTSLQPASLHLREDGTPFSAIYGDVYHTAAGGLQQAREVFLTGNRLPERWCDRRRFVVLETGFGLGLNFLATWAAWRQDPNRCDRLHFVSVEKHPFTLRDLARAHRAWPELAAEASELQAEWPELTPGFHRLNLAGGRVILTLLFGDALEQLQQLECRADAIFLDGFAPGKNPEMWSSSVFAELARLSSADATLATWSVSGEVRRGLAAVGFECTKHPGRGSKRELLRGHRHAGVQADTVENTTRHALVIGAGLAGTSIAERLAARGWRIDLIDGEAGPGRGASGNHAGVLRPLPSLDDNPLARLTRAGSLFAAHLLRQMERKDLPIRWDPCGVLHLARDPRHEQKQQAIVTRHGYPPSFLRFVDRSEASGIAGWPVELGGWWFPGGGWVQPHSLCAANIASQPGAIRCLFGKPVATVERVQDQWHARDAQGVTIASAPLAILANGTEILGFPDAAILPVRSARGQVSHFSVPGDAAPKVVVCRLGYVSPSVDGTLCAGATFSVDDPDAAWRETDHAENLAKLDFILPGFADAHRESAVGGRVGFRPASPDRLPIVGALPTASSGDLPTSLSDLPRQPGLFVVSGFGARGLVWAGIVAETLASQLDGDPLPIERDLVAAIDPGRYVLRPVRKQRLRGEA</sequence>
<dbReference type="Proteomes" id="UP000599523">
    <property type="component" value="Unassembled WGS sequence"/>
</dbReference>
<dbReference type="SUPFAM" id="SSF54373">
    <property type="entry name" value="FAD-linked reductases, C-terminal domain"/>
    <property type="match status" value="1"/>
</dbReference>
<evidence type="ECO:0000259" key="12">
    <source>
        <dbReference type="Pfam" id="PF05430"/>
    </source>
</evidence>
<dbReference type="InterPro" id="IPR008471">
    <property type="entry name" value="MnmC-like_methylTransf"/>
</dbReference>
<evidence type="ECO:0000256" key="7">
    <source>
        <dbReference type="ARBA" id="ARBA00022827"/>
    </source>
</evidence>
<evidence type="ECO:0000256" key="3">
    <source>
        <dbReference type="ARBA" id="ARBA00022630"/>
    </source>
</evidence>
<evidence type="ECO:0000313" key="13">
    <source>
        <dbReference type="EMBL" id="NMG03768.1"/>
    </source>
</evidence>
<evidence type="ECO:0000259" key="11">
    <source>
        <dbReference type="Pfam" id="PF01266"/>
    </source>
</evidence>
<keyword evidence="6 10" id="KW-0819">tRNA processing</keyword>
<dbReference type="InterPro" id="IPR036188">
    <property type="entry name" value="FAD/NAD-bd_sf"/>
</dbReference>